<dbReference type="InterPro" id="IPR016040">
    <property type="entry name" value="NAD(P)-bd_dom"/>
</dbReference>
<dbReference type="GO" id="GO:0042602">
    <property type="term" value="F:riboflavin reductase (NADPH) activity"/>
    <property type="evidence" value="ECO:0007669"/>
    <property type="project" value="TreeGrafter"/>
</dbReference>
<dbReference type="Pfam" id="PF13460">
    <property type="entry name" value="NAD_binding_10"/>
    <property type="match status" value="1"/>
</dbReference>
<dbReference type="AlphaFoldDB" id="A0A367E7X7"/>
<evidence type="ECO:0000313" key="3">
    <source>
        <dbReference type="Proteomes" id="UP000253507"/>
    </source>
</evidence>
<feature type="domain" description="NAD(P)-binding" evidence="1">
    <location>
        <begin position="7"/>
        <end position="208"/>
    </location>
</feature>
<evidence type="ECO:0000259" key="1">
    <source>
        <dbReference type="Pfam" id="PF13460"/>
    </source>
</evidence>
<proteinExistence type="predicted"/>
<dbReference type="OrthoDB" id="3763081at2"/>
<keyword evidence="3" id="KW-1185">Reference proteome</keyword>
<dbReference type="PANTHER" id="PTHR43355">
    <property type="entry name" value="FLAVIN REDUCTASE (NADPH)"/>
    <property type="match status" value="1"/>
</dbReference>
<dbReference type="Proteomes" id="UP000253507">
    <property type="component" value="Unassembled WGS sequence"/>
</dbReference>
<accession>A0A367E7X7</accession>
<dbReference type="InterPro" id="IPR051606">
    <property type="entry name" value="Polyketide_Oxido-like"/>
</dbReference>
<name>A0A367E7X7_9ACTN</name>
<sequence length="219" mass="23233">MHLTVFGATGGVGREIVRQALRAGHTVTAVVRDPARLPVTGERLETVTADLTEPAALGSAVTLRDAVLSGLGASSNAQARQGVAARVTDVVLRALESEGTRPDGGRPRFVAVSAAPLASEPADQTFASRRIAMPLVSRFLKPVYDDLRVMEEAIHRSATEWTVVRPPMLRDEPLRETYRTAPEVNLRGGRVIGRADVAHAMLAAAADPAAVGRNLSVAY</sequence>
<protein>
    <submittedName>
        <fullName evidence="2">NAD-dependent epimerase/dehydratase family protein</fullName>
    </submittedName>
</protein>
<reference evidence="2 3" key="1">
    <citation type="submission" date="2018-06" db="EMBL/GenBank/DDBJ databases">
        <title>Streptomyces reniochalinae sp. nov. and Streptomyces diacarnus sp. nov. from marine sponges.</title>
        <authorList>
            <person name="Li L."/>
        </authorList>
    </citation>
    <scope>NUCLEOTIDE SEQUENCE [LARGE SCALE GENOMIC DNA]</scope>
    <source>
        <strain evidence="2 3">LHW50302</strain>
    </source>
</reference>
<evidence type="ECO:0000313" key="2">
    <source>
        <dbReference type="EMBL" id="RCG14138.1"/>
    </source>
</evidence>
<dbReference type="EMBL" id="QOIM01000045">
    <property type="protein sequence ID" value="RCG14138.1"/>
    <property type="molecule type" value="Genomic_DNA"/>
</dbReference>
<comment type="caution">
    <text evidence="2">The sequence shown here is derived from an EMBL/GenBank/DDBJ whole genome shotgun (WGS) entry which is preliminary data.</text>
</comment>
<dbReference type="Gene3D" id="3.40.50.720">
    <property type="entry name" value="NAD(P)-binding Rossmann-like Domain"/>
    <property type="match status" value="1"/>
</dbReference>
<dbReference type="SUPFAM" id="SSF51735">
    <property type="entry name" value="NAD(P)-binding Rossmann-fold domains"/>
    <property type="match status" value="1"/>
</dbReference>
<dbReference type="PANTHER" id="PTHR43355:SF2">
    <property type="entry name" value="FLAVIN REDUCTASE (NADPH)"/>
    <property type="match status" value="1"/>
</dbReference>
<dbReference type="RefSeq" id="WP_114018865.1">
    <property type="nucleotide sequence ID" value="NZ_QOIM01000045.1"/>
</dbReference>
<dbReference type="GO" id="GO:0004074">
    <property type="term" value="F:biliverdin reductase [NAD(P)H] activity"/>
    <property type="evidence" value="ECO:0007669"/>
    <property type="project" value="TreeGrafter"/>
</dbReference>
<organism evidence="2 3">
    <name type="scientific">Streptomyces reniochalinae</name>
    <dbReference type="NCBI Taxonomy" id="2250578"/>
    <lineage>
        <taxon>Bacteria</taxon>
        <taxon>Bacillati</taxon>
        <taxon>Actinomycetota</taxon>
        <taxon>Actinomycetes</taxon>
        <taxon>Kitasatosporales</taxon>
        <taxon>Streptomycetaceae</taxon>
        <taxon>Streptomyces</taxon>
    </lineage>
</organism>
<gene>
    <name evidence="2" type="ORF">DQ392_30055</name>
</gene>
<dbReference type="InterPro" id="IPR036291">
    <property type="entry name" value="NAD(P)-bd_dom_sf"/>
</dbReference>